<reference evidence="5 6" key="1">
    <citation type="submission" date="2015-12" db="EMBL/GenBank/DDBJ databases">
        <title>Draft genome sequnece of Fervidicola ferrireducens strain Y170.</title>
        <authorList>
            <person name="Patel B.K."/>
        </authorList>
    </citation>
    <scope>NUCLEOTIDE SEQUENCE [LARGE SCALE GENOMIC DNA]</scope>
    <source>
        <strain evidence="5 6">Y170</strain>
    </source>
</reference>
<dbReference type="AlphaFoldDB" id="A0A140L864"/>
<dbReference type="PROSITE" id="PS51677">
    <property type="entry name" value="NODB"/>
    <property type="match status" value="1"/>
</dbReference>
<dbReference type="Pfam" id="PF07833">
    <property type="entry name" value="Cu_amine_oxidN1"/>
    <property type="match status" value="1"/>
</dbReference>
<dbReference type="InterPro" id="IPR036582">
    <property type="entry name" value="Mao_N_sf"/>
</dbReference>
<evidence type="ECO:0000313" key="6">
    <source>
        <dbReference type="Proteomes" id="UP000070427"/>
    </source>
</evidence>
<proteinExistence type="predicted"/>
<keyword evidence="6" id="KW-1185">Reference proteome</keyword>
<dbReference type="EC" id="3.5.1.-" evidence="5"/>
<keyword evidence="2 3" id="KW-0732">Signal</keyword>
<dbReference type="InterPro" id="IPR011330">
    <property type="entry name" value="Glyco_hydro/deAcase_b/a-brl"/>
</dbReference>
<evidence type="ECO:0000256" key="3">
    <source>
        <dbReference type="SAM" id="SignalP"/>
    </source>
</evidence>
<dbReference type="GO" id="GO:0016810">
    <property type="term" value="F:hydrolase activity, acting on carbon-nitrogen (but not peptide) bonds"/>
    <property type="evidence" value="ECO:0007669"/>
    <property type="project" value="InterPro"/>
</dbReference>
<organism evidence="5 6">
    <name type="scientific">Fervidicola ferrireducens</name>
    <dbReference type="NCBI Taxonomy" id="520764"/>
    <lineage>
        <taxon>Bacteria</taxon>
        <taxon>Bacillati</taxon>
        <taxon>Bacillota</taxon>
        <taxon>Clostridia</taxon>
        <taxon>Thermosediminibacterales</taxon>
        <taxon>Thermosediminibacteraceae</taxon>
        <taxon>Fervidicola</taxon>
    </lineage>
</organism>
<feature type="domain" description="NodB homology" evidence="4">
    <location>
        <begin position="100"/>
        <end position="320"/>
    </location>
</feature>
<dbReference type="InterPro" id="IPR051398">
    <property type="entry name" value="Polysacch_Deacetylase"/>
</dbReference>
<dbReference type="GO" id="GO:0005975">
    <property type="term" value="P:carbohydrate metabolic process"/>
    <property type="evidence" value="ECO:0007669"/>
    <property type="project" value="InterPro"/>
</dbReference>
<dbReference type="InParanoid" id="A0A140L864"/>
<dbReference type="Proteomes" id="UP000070427">
    <property type="component" value="Unassembled WGS sequence"/>
</dbReference>
<dbReference type="PANTHER" id="PTHR34216">
    <property type="match status" value="1"/>
</dbReference>
<accession>A0A140L864</accession>
<dbReference type="SUPFAM" id="SSF55383">
    <property type="entry name" value="Copper amine oxidase, domain N"/>
    <property type="match status" value="2"/>
</dbReference>
<dbReference type="SUPFAM" id="SSF88713">
    <property type="entry name" value="Glycoside hydrolase/deacetylase"/>
    <property type="match status" value="1"/>
</dbReference>
<dbReference type="Pfam" id="PF01522">
    <property type="entry name" value="Polysacc_deac_1"/>
    <property type="match status" value="1"/>
</dbReference>
<name>A0A140L864_9FIRM</name>
<dbReference type="PANTHER" id="PTHR34216:SF3">
    <property type="entry name" value="POLY-BETA-1,6-N-ACETYL-D-GLUCOSAMINE N-DEACETYLASE"/>
    <property type="match status" value="1"/>
</dbReference>
<protein>
    <submittedName>
        <fullName evidence="5">Poly-beta-1,6-N-acetyl-D-glucosamine N-deacetylase</fullName>
        <ecNumber evidence="5">3.5.1.-</ecNumber>
    </submittedName>
</protein>
<gene>
    <name evidence="5" type="primary">icaB</name>
    <name evidence="5" type="ORF">AN618_14240</name>
</gene>
<feature type="chain" id="PRO_5007491579" evidence="3">
    <location>
        <begin position="26"/>
        <end position="403"/>
    </location>
</feature>
<evidence type="ECO:0000256" key="1">
    <source>
        <dbReference type="ARBA" id="ARBA00004613"/>
    </source>
</evidence>
<feature type="signal peptide" evidence="3">
    <location>
        <begin position="1"/>
        <end position="25"/>
    </location>
</feature>
<dbReference type="Gene3D" id="3.30.457.10">
    <property type="entry name" value="Copper amine oxidase-like, N-terminal domain"/>
    <property type="match status" value="2"/>
</dbReference>
<comment type="subcellular location">
    <subcellularLocation>
        <location evidence="1">Secreted</location>
    </subcellularLocation>
</comment>
<dbReference type="EMBL" id="LOED01000016">
    <property type="protein sequence ID" value="KXG76739.1"/>
    <property type="molecule type" value="Genomic_DNA"/>
</dbReference>
<evidence type="ECO:0000259" key="4">
    <source>
        <dbReference type="PROSITE" id="PS51677"/>
    </source>
</evidence>
<dbReference type="GO" id="GO:0005576">
    <property type="term" value="C:extracellular region"/>
    <property type="evidence" value="ECO:0007669"/>
    <property type="project" value="UniProtKB-SubCell"/>
</dbReference>
<dbReference type="InterPro" id="IPR012854">
    <property type="entry name" value="Cu_amine_oxidase-like_N"/>
</dbReference>
<dbReference type="STRING" id="520764.AN618_14240"/>
<sequence>MKRIILSILLAFTLIGFIFSSPAVAASAPARKTNNSSRITVLAYHHIIPGPLPKDTKSLATITASEFEAQMEFLYKNGYYTASLKELEDFLYKKKDLPHKTVLITFDDGYESNYIYAFPVLKKYGLRATIFLIGSRIAEDEKEFNSQEKLAKLSWHQIKEMAESGLIEFGSHTFDAHHYLNGKPVTISTSSNDLEKDFEKLENLFRDKGLPRPFAFAYPYGRYNDDLIRAAKKFYTLGFTINKGYVYHNSNPFELSRIIVPPHTGIEEFKKLLGHQDFDKSTAIFMNIGSTRAYVDGKPVSLPAPPFIKSGRVMVPLRFISEALGLNVQWNYSRREIVIFRGETSVKLVLNSSKTELSQGVPIDLGVPPLIKGERVFVPVRLFSELGFKIKWNEKMKSIELWS</sequence>
<evidence type="ECO:0000313" key="5">
    <source>
        <dbReference type="EMBL" id="KXG76739.1"/>
    </source>
</evidence>
<keyword evidence="5" id="KW-0378">Hydrolase</keyword>
<dbReference type="FunCoup" id="A0A140L864">
    <property type="interactions" value="54"/>
</dbReference>
<dbReference type="InterPro" id="IPR002509">
    <property type="entry name" value="NODB_dom"/>
</dbReference>
<comment type="caution">
    <text evidence="5">The sequence shown here is derived from an EMBL/GenBank/DDBJ whole genome shotgun (WGS) entry which is preliminary data.</text>
</comment>
<evidence type="ECO:0000256" key="2">
    <source>
        <dbReference type="ARBA" id="ARBA00022729"/>
    </source>
</evidence>
<dbReference type="Gene3D" id="3.20.20.370">
    <property type="entry name" value="Glycoside hydrolase/deacetylase"/>
    <property type="match status" value="1"/>
</dbReference>